<keyword evidence="1" id="KW-0472">Membrane</keyword>
<dbReference type="RefSeq" id="WP_345686388.1">
    <property type="nucleotide sequence ID" value="NZ_BAABRO010000013.1"/>
</dbReference>
<keyword evidence="1" id="KW-1133">Transmembrane helix</keyword>
<organism evidence="2 3">
    <name type="scientific">Novipirellula caenicola</name>
    <dbReference type="NCBI Taxonomy" id="1536901"/>
    <lineage>
        <taxon>Bacteria</taxon>
        <taxon>Pseudomonadati</taxon>
        <taxon>Planctomycetota</taxon>
        <taxon>Planctomycetia</taxon>
        <taxon>Pirellulales</taxon>
        <taxon>Pirellulaceae</taxon>
        <taxon>Novipirellula</taxon>
    </lineage>
</organism>
<evidence type="ECO:0000256" key="1">
    <source>
        <dbReference type="SAM" id="Phobius"/>
    </source>
</evidence>
<feature type="transmembrane region" description="Helical" evidence="1">
    <location>
        <begin position="157"/>
        <end position="176"/>
    </location>
</feature>
<evidence type="ECO:0008006" key="4">
    <source>
        <dbReference type="Google" id="ProtNLM"/>
    </source>
</evidence>
<feature type="transmembrane region" description="Helical" evidence="1">
    <location>
        <begin position="208"/>
        <end position="224"/>
    </location>
</feature>
<proteinExistence type="predicted"/>
<feature type="transmembrane region" description="Helical" evidence="1">
    <location>
        <begin position="96"/>
        <end position="118"/>
    </location>
</feature>
<accession>A0ABP9VYM3</accession>
<reference evidence="2 3" key="1">
    <citation type="submission" date="2024-02" db="EMBL/GenBank/DDBJ databases">
        <title>Rhodopirellula caenicola NBRC 110016.</title>
        <authorList>
            <person name="Ichikawa N."/>
            <person name="Katano-Makiyama Y."/>
            <person name="Hidaka K."/>
        </authorList>
    </citation>
    <scope>NUCLEOTIDE SEQUENCE [LARGE SCALE GENOMIC DNA]</scope>
    <source>
        <strain evidence="2 3">NBRC 110016</strain>
    </source>
</reference>
<sequence>MKTSLQNSPSRDARFGLLAYAAFCLVLTIYVACITPFRSEMLLADAWEHHAAVLTLSDNLWTPGNPTYATKDPSIRYSPYSVGLAILCQQTGITPYTALSIAAVLNTLGFFAVFWWFLRGFAMTSISLAAGLCIVLLYGEAPGYANSFALSDLPWHMVNPSAFSLMLNFFCWGLLWRVRSSSITPTVIAVVAAAVSLALSVLSHGMTGVLGAIGVILLVIAVDASQRTRVLMMVISVGVLSLTLSVAWPWYRFIDAATGGHDPWYWFNPTILKRMFFLWCAPVYLATLLALPYRSEPLVRWSLSVSGVVIVLGIVSWLAQSASLARLPLAATPVACIAVGYWIKSVAPGLRGWSTQVLSGLLSRSASRNAQSLTQVLFIVALLYGTLPQFHAILSEPYLARPLIAPLLKREDKQPRNWSTYQTVLAGVEPGEVVLSDMATGWPVPSFGGRIVAANHLELFSHGQRERLEETERFFATQSTEQQRAIEQQRELIDRYAVRYILVSRQTPLASHVQDNAIVAESNGLVLMDARKWLAAQSDR</sequence>
<name>A0ABP9VYM3_9BACT</name>
<feature type="transmembrane region" description="Helical" evidence="1">
    <location>
        <begin position="15"/>
        <end position="37"/>
    </location>
</feature>
<feature type="transmembrane region" description="Helical" evidence="1">
    <location>
        <begin position="125"/>
        <end position="145"/>
    </location>
</feature>
<gene>
    <name evidence="2" type="ORF">Rcae01_04874</name>
</gene>
<protein>
    <recommendedName>
        <fullName evidence="4">Glycosyltransferase RgtA/B/C/D-like domain-containing protein</fullName>
    </recommendedName>
</protein>
<keyword evidence="1" id="KW-0812">Transmembrane</keyword>
<comment type="caution">
    <text evidence="2">The sequence shown here is derived from an EMBL/GenBank/DDBJ whole genome shotgun (WGS) entry which is preliminary data.</text>
</comment>
<feature type="transmembrane region" description="Helical" evidence="1">
    <location>
        <begin position="231"/>
        <end position="251"/>
    </location>
</feature>
<evidence type="ECO:0000313" key="2">
    <source>
        <dbReference type="EMBL" id="GAA5509375.1"/>
    </source>
</evidence>
<feature type="transmembrane region" description="Helical" evidence="1">
    <location>
        <begin position="298"/>
        <end position="319"/>
    </location>
</feature>
<dbReference type="EMBL" id="BAABRO010000013">
    <property type="protein sequence ID" value="GAA5509375.1"/>
    <property type="molecule type" value="Genomic_DNA"/>
</dbReference>
<evidence type="ECO:0000313" key="3">
    <source>
        <dbReference type="Proteomes" id="UP001416858"/>
    </source>
</evidence>
<dbReference type="Proteomes" id="UP001416858">
    <property type="component" value="Unassembled WGS sequence"/>
</dbReference>
<keyword evidence="3" id="KW-1185">Reference proteome</keyword>
<feature type="transmembrane region" description="Helical" evidence="1">
    <location>
        <begin position="183"/>
        <end position="202"/>
    </location>
</feature>
<feature type="transmembrane region" description="Helical" evidence="1">
    <location>
        <begin position="271"/>
        <end position="291"/>
    </location>
</feature>